<proteinExistence type="predicted"/>
<feature type="chain" id="PRO_5034502654" evidence="1">
    <location>
        <begin position="24"/>
        <end position="130"/>
    </location>
</feature>
<keyword evidence="3" id="KW-1185">Reference proteome</keyword>
<keyword evidence="1" id="KW-0732">Signal</keyword>
<dbReference type="AlphaFoldDB" id="A0A8H7T7H4"/>
<name>A0A8H7T7H4_9HELO</name>
<dbReference type="Proteomes" id="UP000664132">
    <property type="component" value="Unassembled WGS sequence"/>
</dbReference>
<organism evidence="2 3">
    <name type="scientific">Cadophora malorum</name>
    <dbReference type="NCBI Taxonomy" id="108018"/>
    <lineage>
        <taxon>Eukaryota</taxon>
        <taxon>Fungi</taxon>
        <taxon>Dikarya</taxon>
        <taxon>Ascomycota</taxon>
        <taxon>Pezizomycotina</taxon>
        <taxon>Leotiomycetes</taxon>
        <taxon>Helotiales</taxon>
        <taxon>Ploettnerulaceae</taxon>
        <taxon>Cadophora</taxon>
    </lineage>
</organism>
<gene>
    <name evidence="2" type="ORF">IFR04_013141</name>
</gene>
<dbReference type="OrthoDB" id="3552888at2759"/>
<accession>A0A8H7T7H4</accession>
<feature type="signal peptide" evidence="1">
    <location>
        <begin position="1"/>
        <end position="23"/>
    </location>
</feature>
<evidence type="ECO:0000313" key="2">
    <source>
        <dbReference type="EMBL" id="KAG4413706.1"/>
    </source>
</evidence>
<evidence type="ECO:0000313" key="3">
    <source>
        <dbReference type="Proteomes" id="UP000664132"/>
    </source>
</evidence>
<dbReference type="EMBL" id="JAFJYH010000299">
    <property type="protein sequence ID" value="KAG4413706.1"/>
    <property type="molecule type" value="Genomic_DNA"/>
</dbReference>
<reference evidence="2" key="1">
    <citation type="submission" date="2021-02" db="EMBL/GenBank/DDBJ databases">
        <title>Genome sequence Cadophora malorum strain M34.</title>
        <authorList>
            <person name="Stefanovic E."/>
            <person name="Vu D."/>
            <person name="Scully C."/>
            <person name="Dijksterhuis J."/>
            <person name="Roader J."/>
            <person name="Houbraken J."/>
        </authorList>
    </citation>
    <scope>NUCLEOTIDE SEQUENCE</scope>
    <source>
        <strain evidence="2">M34</strain>
    </source>
</reference>
<evidence type="ECO:0000256" key="1">
    <source>
        <dbReference type="SAM" id="SignalP"/>
    </source>
</evidence>
<protein>
    <submittedName>
        <fullName evidence="2">Uncharacterized protein</fullName>
    </submittedName>
</protein>
<sequence>MKYLPNTLLTFLLVLLFVLQVVAVPTSDVANLSAHLDLTSDFIYRDPDTGALIHMNGTIEENFHLFKLRDDAQKDSTSLESRNPNYVEWWITGSKMGDYADNIRKACCRNCMGQQFDEAGWNVYVASSKC</sequence>
<comment type="caution">
    <text evidence="2">The sequence shown here is derived from an EMBL/GenBank/DDBJ whole genome shotgun (WGS) entry which is preliminary data.</text>
</comment>